<protein>
    <recommendedName>
        <fullName evidence="5">PepSY domain-containing protein</fullName>
    </recommendedName>
</protein>
<reference evidence="1 4" key="1">
    <citation type="submission" date="2016-08" db="EMBL/GenBank/DDBJ databases">
        <title>Candidatus Dactylopiibacterium carminicum genome sequence.</title>
        <authorList>
            <person name="Ramirez-Puebla S.T."/>
            <person name="Ormeno-Orrillo E."/>
            <person name="Vera-Ponce De Leon A."/>
            <person name="Luis L."/>
            <person name="Sanchez-Flores A."/>
            <person name="Monica R."/>
            <person name="Martinez-Romero E."/>
        </authorList>
    </citation>
    <scope>NUCLEOTIDE SEQUENCE [LARGE SCALE GENOMIC DNA]</scope>
    <source>
        <strain evidence="1">END1</strain>
    </source>
</reference>
<evidence type="ECO:0000313" key="3">
    <source>
        <dbReference type="Proteomes" id="UP000216107"/>
    </source>
</evidence>
<comment type="caution">
    <text evidence="2">The sequence shown here is derived from an EMBL/GenBank/DDBJ whole genome shotgun (WGS) entry which is preliminary data.</text>
</comment>
<accession>A0A272EPG7</accession>
<gene>
    <name evidence="1" type="ORF">BGI27_09615</name>
    <name evidence="2" type="ORF">CGU29_13555</name>
</gene>
<evidence type="ECO:0000313" key="1">
    <source>
        <dbReference type="EMBL" id="KAF7599142.1"/>
    </source>
</evidence>
<evidence type="ECO:0000313" key="4">
    <source>
        <dbReference type="Proteomes" id="UP000623509"/>
    </source>
</evidence>
<dbReference type="EMBL" id="MDUX01000027">
    <property type="protein sequence ID" value="KAF7599142.1"/>
    <property type="molecule type" value="Genomic_DNA"/>
</dbReference>
<dbReference type="Proteomes" id="UP000623509">
    <property type="component" value="Unassembled WGS sequence"/>
</dbReference>
<dbReference type="Proteomes" id="UP000216107">
    <property type="component" value="Unassembled WGS sequence"/>
</dbReference>
<dbReference type="EMBL" id="NMRN01000051">
    <property type="protein sequence ID" value="PAS91997.1"/>
    <property type="molecule type" value="Genomic_DNA"/>
</dbReference>
<organism evidence="2 3">
    <name type="scientific">Candidatus Dactylopiibacterium carminicum</name>
    <dbReference type="NCBI Taxonomy" id="857335"/>
    <lineage>
        <taxon>Bacteria</taxon>
        <taxon>Pseudomonadati</taxon>
        <taxon>Pseudomonadota</taxon>
        <taxon>Betaproteobacteria</taxon>
        <taxon>Rhodocyclales</taxon>
        <taxon>Rhodocyclaceae</taxon>
        <taxon>Candidatus Dactylopiibacterium</taxon>
    </lineage>
</organism>
<proteinExistence type="predicted"/>
<evidence type="ECO:0000313" key="2">
    <source>
        <dbReference type="EMBL" id="PAS91997.1"/>
    </source>
</evidence>
<reference evidence="2 3" key="2">
    <citation type="submission" date="2017-07" db="EMBL/GenBank/DDBJ databases">
        <title>Candidatus Dactylopiibacterium carminicum, a nitrogen-fixing symbiont of the cochineal insect Dactylopius coccus and Dactylopius opuntiae (Hemiptera: Coccoidea: Dactylopiidae).</title>
        <authorList>
            <person name="Vera A."/>
        </authorList>
    </citation>
    <scope>NUCLEOTIDE SEQUENCE [LARGE SCALE GENOMIC DNA]</scope>
    <source>
        <strain evidence="2 3">NFDCM</strain>
    </source>
</reference>
<sequence length="64" mass="7312">MQAWVSGFCGCEILEAKLHDEKEDGQRFLVYEIKALRPDGQILKLEMHARTGALLKVKRKGFAH</sequence>
<dbReference type="AlphaFoldDB" id="A0A272EPG7"/>
<name>A0A272EPG7_9RHOO</name>
<evidence type="ECO:0008006" key="5">
    <source>
        <dbReference type="Google" id="ProtNLM"/>
    </source>
</evidence>
<keyword evidence="4" id="KW-1185">Reference proteome</keyword>